<dbReference type="PROSITE" id="PS50915">
    <property type="entry name" value="CRYSTALLIN_BETA_GAMMA"/>
    <property type="match status" value="2"/>
</dbReference>
<sequence>MKRTTLLSVLTVLLMALLGPLGARAQGSIPFTIANNSPYADTDLYVAIVGIDGAGNHVWINAANGQVLPMSASYNTVTGPTYNGNTGPGQNSKYAACFTRLSSIPNKTFTLPYIAGCRVFISQGQQLYLYFFGASGAPSGYAAPDFQNPNDPNKGIRYEFIELTNNQYGFFGNTTRVDSYNYPMGLELWGGGGFYKRAGEQKSHADILAAYQSFAPTEFQGLRNASAGTITCPGKSAPFQAGGAYANYFGAYLDAIWSKYVNEDLIFYAGDAGVFKGRISNGRLTVVGQSGGFAGRTGIVARKPTTQEVLEGKGALDNRVSDGDCDLVVQSQLCAAINRHVVNTTTTNPGQQNWYNAAQYYVTGPANYYSKFWHQGGISVDNLSYGFAYDDVNDQSSTLHTPQPTKVVATFGGFVGIGQPPVSGVATMYKDCNYTGTATALPVGDYTLSALQSRGILNDDISSLKVNSGYEVVLYENDNFSGSSLTVGSAGNSCLVNNALGTSNWNDKATSVRVRAASAAFSVTLQAEAANVNNGMTVEACSDTGGGQDMGYVDAGDYLVWNNINFPTTGSYLIEYRVASGASGGTISADLNAGSIQFGNTTIPGTGGWQTWTTVSKTVTINAGTYNFGIYAQSAGWNLNWVRISKAGAARAAATAPTLGQLSHAVQPEKTESAGSLLTAVLYPNPAVDQLRLSTDAPLTGAQYRIRNQYGQPVISGQLEADGTMDVTKLPAGVYTLVVTGKDGQTLTRRFMK</sequence>
<dbReference type="InterPro" id="IPR026444">
    <property type="entry name" value="Secre_tail"/>
</dbReference>
<dbReference type="SMART" id="SM00247">
    <property type="entry name" value="XTALbg"/>
    <property type="match status" value="1"/>
</dbReference>
<comment type="similarity">
    <text evidence="1">Belongs to the beta/gamma-crystallin family.</text>
</comment>
<dbReference type="Gene3D" id="2.60.110.10">
    <property type="entry name" value="Thaumatin"/>
    <property type="match status" value="1"/>
</dbReference>
<dbReference type="PANTHER" id="PTHR38165:SF1">
    <property type="entry name" value="GLUCANASE B"/>
    <property type="match status" value="1"/>
</dbReference>
<feature type="chain" id="PRO_5024409696" evidence="4">
    <location>
        <begin position="26"/>
        <end position="753"/>
    </location>
</feature>
<dbReference type="Pfam" id="PF03422">
    <property type="entry name" value="CBM_6"/>
    <property type="match status" value="1"/>
</dbReference>
<dbReference type="OrthoDB" id="5513218at2"/>
<feature type="domain" description="Beta/gamma crystallin 'Greek key'" evidence="5">
    <location>
        <begin position="424"/>
        <end position="468"/>
    </location>
</feature>
<feature type="signal peptide" evidence="4">
    <location>
        <begin position="1"/>
        <end position="25"/>
    </location>
</feature>
<keyword evidence="3" id="KW-0677">Repeat</keyword>
<dbReference type="AlphaFoldDB" id="A0A5R8WTB3"/>
<comment type="caution">
    <text evidence="8">The sequence shown here is derived from an EMBL/GenBank/DDBJ whole genome shotgun (WGS) entry which is preliminary data.</text>
</comment>
<dbReference type="Gene3D" id="2.60.20.10">
    <property type="entry name" value="Crystallins"/>
    <property type="match status" value="1"/>
</dbReference>
<dbReference type="Proteomes" id="UP000305517">
    <property type="component" value="Unassembled WGS sequence"/>
</dbReference>
<dbReference type="InterPro" id="IPR042517">
    <property type="entry name" value="Glyco_hydro_64_N_2"/>
</dbReference>
<dbReference type="PROSITE" id="PS52006">
    <property type="entry name" value="GH64"/>
    <property type="match status" value="1"/>
</dbReference>
<evidence type="ECO:0000256" key="2">
    <source>
        <dbReference type="ARBA" id="ARBA00022729"/>
    </source>
</evidence>
<evidence type="ECO:0000256" key="1">
    <source>
        <dbReference type="ARBA" id="ARBA00009646"/>
    </source>
</evidence>
<organism evidence="8 9">
    <name type="scientific">Hymenobacter jeollabukensis</name>
    <dbReference type="NCBI Taxonomy" id="2025313"/>
    <lineage>
        <taxon>Bacteria</taxon>
        <taxon>Pseudomonadati</taxon>
        <taxon>Bacteroidota</taxon>
        <taxon>Cytophagia</taxon>
        <taxon>Cytophagales</taxon>
        <taxon>Hymenobacteraceae</taxon>
        <taxon>Hymenobacter</taxon>
    </lineage>
</organism>
<dbReference type="SUPFAM" id="SSF49695">
    <property type="entry name" value="gamma-Crystallin-like"/>
    <property type="match status" value="1"/>
</dbReference>
<keyword evidence="2 4" id="KW-0732">Signal</keyword>
<evidence type="ECO:0000256" key="4">
    <source>
        <dbReference type="SAM" id="SignalP"/>
    </source>
</evidence>
<dbReference type="PANTHER" id="PTHR38165">
    <property type="match status" value="1"/>
</dbReference>
<reference evidence="8 9" key="1">
    <citation type="submission" date="2019-05" db="EMBL/GenBank/DDBJ databases">
        <title>Hymenobacter edaphi sp. nov., isolated from abandoned arsenic-contaminated farmland soil.</title>
        <authorList>
            <person name="Nie L."/>
        </authorList>
    </citation>
    <scope>NUCLEOTIDE SEQUENCE [LARGE SCALE GENOMIC DNA]</scope>
    <source>
        <strain evidence="8 9">1-3-3-8</strain>
    </source>
</reference>
<dbReference type="NCBIfam" id="TIGR04183">
    <property type="entry name" value="Por_Secre_tail"/>
    <property type="match status" value="1"/>
</dbReference>
<name>A0A5R8WTB3_9BACT</name>
<evidence type="ECO:0000313" key="9">
    <source>
        <dbReference type="Proteomes" id="UP000305517"/>
    </source>
</evidence>
<proteinExistence type="inferred from homology"/>
<gene>
    <name evidence="8" type="ORF">FDY95_08725</name>
</gene>
<evidence type="ECO:0000259" key="6">
    <source>
        <dbReference type="PROSITE" id="PS51175"/>
    </source>
</evidence>
<dbReference type="InterPro" id="IPR005084">
    <property type="entry name" value="CBM6"/>
</dbReference>
<dbReference type="CDD" id="cd09214">
    <property type="entry name" value="GH64-like"/>
    <property type="match status" value="1"/>
</dbReference>
<dbReference type="InterPro" id="IPR006584">
    <property type="entry name" value="Cellulose-bd_IV"/>
</dbReference>
<dbReference type="InterPro" id="IPR001064">
    <property type="entry name" value="Beta/gamma_crystallin"/>
</dbReference>
<dbReference type="InterPro" id="IPR037398">
    <property type="entry name" value="Glyco_hydro_64_fam"/>
</dbReference>
<accession>A0A5R8WTB3</accession>
<evidence type="ECO:0000259" key="5">
    <source>
        <dbReference type="PROSITE" id="PS50915"/>
    </source>
</evidence>
<feature type="domain" description="CBM6" evidence="6">
    <location>
        <begin position="523"/>
        <end position="645"/>
    </location>
</feature>
<dbReference type="SMART" id="SM00606">
    <property type="entry name" value="CBD_IV"/>
    <property type="match status" value="1"/>
</dbReference>
<dbReference type="RefSeq" id="WP_138076815.1">
    <property type="nucleotide sequence ID" value="NZ_VAJM01000003.1"/>
</dbReference>
<dbReference type="InterPro" id="IPR008979">
    <property type="entry name" value="Galactose-bd-like_sf"/>
</dbReference>
<evidence type="ECO:0000259" key="7">
    <source>
        <dbReference type="PROSITE" id="PS52006"/>
    </source>
</evidence>
<evidence type="ECO:0000256" key="3">
    <source>
        <dbReference type="ARBA" id="ARBA00022737"/>
    </source>
</evidence>
<dbReference type="Pfam" id="PF16483">
    <property type="entry name" value="Glyco_hydro_64"/>
    <property type="match status" value="1"/>
</dbReference>
<dbReference type="SUPFAM" id="SSF49785">
    <property type="entry name" value="Galactose-binding domain-like"/>
    <property type="match status" value="1"/>
</dbReference>
<dbReference type="CDD" id="cd04080">
    <property type="entry name" value="CBM6_cellulase-like"/>
    <property type="match status" value="1"/>
</dbReference>
<protein>
    <submittedName>
        <fullName evidence="8">Carbohydrate-binding protein</fullName>
    </submittedName>
</protein>
<evidence type="ECO:0000313" key="8">
    <source>
        <dbReference type="EMBL" id="TLM94099.1"/>
    </source>
</evidence>
<dbReference type="Gene3D" id="2.60.120.260">
    <property type="entry name" value="Galactose-binding domain-like"/>
    <property type="match status" value="1"/>
</dbReference>
<dbReference type="InterPro" id="IPR037176">
    <property type="entry name" value="Osmotin/thaumatin-like_sf"/>
</dbReference>
<dbReference type="InterPro" id="IPR011024">
    <property type="entry name" value="G_crystallin-like"/>
</dbReference>
<dbReference type="PROSITE" id="PS51175">
    <property type="entry name" value="CBM6"/>
    <property type="match status" value="1"/>
</dbReference>
<feature type="domain" description="Beta/gamma crystallin 'Greek key'" evidence="5">
    <location>
        <begin position="470"/>
        <end position="516"/>
    </location>
</feature>
<dbReference type="InterPro" id="IPR032477">
    <property type="entry name" value="Glyco_hydro_64"/>
</dbReference>
<keyword evidence="9" id="KW-1185">Reference proteome</keyword>
<dbReference type="EMBL" id="VAJM01000003">
    <property type="protein sequence ID" value="TLM94099.1"/>
    <property type="molecule type" value="Genomic_DNA"/>
</dbReference>
<dbReference type="Gene3D" id="3.30.920.50">
    <property type="entry name" value="Beta-1,3-glucanase, C-terminal domain"/>
    <property type="match status" value="1"/>
</dbReference>
<dbReference type="Pfam" id="PF18962">
    <property type="entry name" value="Por_Secre_tail"/>
    <property type="match status" value="1"/>
</dbReference>
<dbReference type="GO" id="GO:0030246">
    <property type="term" value="F:carbohydrate binding"/>
    <property type="evidence" value="ECO:0007669"/>
    <property type="project" value="InterPro"/>
</dbReference>
<feature type="domain" description="GH64" evidence="7">
    <location>
        <begin position="26"/>
        <end position="413"/>
    </location>
</feature>